<accession>A0A897MU53</accession>
<evidence type="ECO:0000259" key="2">
    <source>
        <dbReference type="Pfam" id="PF01968"/>
    </source>
</evidence>
<feature type="compositionally biased region" description="Basic and acidic residues" evidence="1">
    <location>
        <begin position="615"/>
        <end position="626"/>
    </location>
</feature>
<dbReference type="Pfam" id="PF05378">
    <property type="entry name" value="Hydant_A_N"/>
    <property type="match status" value="1"/>
</dbReference>
<dbReference type="GO" id="GO:0005829">
    <property type="term" value="C:cytosol"/>
    <property type="evidence" value="ECO:0007669"/>
    <property type="project" value="TreeGrafter"/>
</dbReference>
<dbReference type="InterPro" id="IPR049517">
    <property type="entry name" value="ACX-like_C"/>
</dbReference>
<dbReference type="InterPro" id="IPR008040">
    <property type="entry name" value="Hydant_A_N"/>
</dbReference>
<reference evidence="5" key="1">
    <citation type="submission" date="2020-11" db="EMBL/GenBank/DDBJ databases">
        <title>Carbohydrate-dependent, anaerobic sulfur respiration: A novel catabolism in halophilic archaea.</title>
        <authorList>
            <person name="Sorokin D.Y."/>
            <person name="Messina E."/>
            <person name="Smedile F."/>
            <person name="La Cono V."/>
            <person name="Hallsworth J.E."/>
            <person name="Yakimov M.M."/>
        </authorList>
    </citation>
    <scope>NUCLEOTIDE SEQUENCE</scope>
    <source>
        <strain evidence="5">AArc-S</strain>
    </source>
</reference>
<feature type="domain" description="Hydantoinase/oxoprolinase N-terminal" evidence="3">
    <location>
        <begin position="20"/>
        <end position="192"/>
    </location>
</feature>
<dbReference type="SUPFAM" id="SSF53067">
    <property type="entry name" value="Actin-like ATPase domain"/>
    <property type="match status" value="1"/>
</dbReference>
<dbReference type="EMBL" id="CP064786">
    <property type="protein sequence ID" value="QSG01726.1"/>
    <property type="molecule type" value="Genomic_DNA"/>
</dbReference>
<feature type="domain" description="Acetophenone carboxylase-like C-terminal" evidence="4">
    <location>
        <begin position="524"/>
        <end position="674"/>
    </location>
</feature>
<evidence type="ECO:0000313" key="5">
    <source>
        <dbReference type="EMBL" id="QSG01726.1"/>
    </source>
</evidence>
<feature type="region of interest" description="Disordered" evidence="1">
    <location>
        <begin position="605"/>
        <end position="675"/>
    </location>
</feature>
<keyword evidence="6" id="KW-1185">Reference proteome</keyword>
<dbReference type="InterPro" id="IPR043129">
    <property type="entry name" value="ATPase_NBD"/>
</dbReference>
<dbReference type="PANTHER" id="PTHR11365:SF23">
    <property type="entry name" value="HYPOTHETICAL 5-OXOPROLINASE (EUROFUNG)-RELATED"/>
    <property type="match status" value="1"/>
</dbReference>
<proteinExistence type="predicted"/>
<name>A0A897MU53_9EURY</name>
<dbReference type="Pfam" id="PF01968">
    <property type="entry name" value="Hydantoinase_A"/>
    <property type="match status" value="1"/>
</dbReference>
<dbReference type="Proteomes" id="UP000663586">
    <property type="component" value="Chromosome"/>
</dbReference>
<organism evidence="5 6">
    <name type="scientific">Natranaeroarchaeum sulfidigenes</name>
    <dbReference type="NCBI Taxonomy" id="2784880"/>
    <lineage>
        <taxon>Archaea</taxon>
        <taxon>Methanobacteriati</taxon>
        <taxon>Methanobacteriota</taxon>
        <taxon>Stenosarchaea group</taxon>
        <taxon>Halobacteria</taxon>
        <taxon>Halobacteriales</taxon>
        <taxon>Natronoarchaeaceae</taxon>
        <taxon>Natranaeroarchaeum</taxon>
    </lineage>
</organism>
<evidence type="ECO:0000259" key="4">
    <source>
        <dbReference type="Pfam" id="PF19278"/>
    </source>
</evidence>
<feature type="compositionally biased region" description="Polar residues" evidence="1">
    <location>
        <begin position="665"/>
        <end position="675"/>
    </location>
</feature>
<protein>
    <submittedName>
        <fullName evidence="5">N-methylhydantoinase A/acetone carboxylase, betasubunit</fullName>
    </submittedName>
</protein>
<dbReference type="Pfam" id="PF19278">
    <property type="entry name" value="Hydant_A_C"/>
    <property type="match status" value="1"/>
</dbReference>
<dbReference type="AlphaFoldDB" id="A0A897MU53"/>
<dbReference type="PANTHER" id="PTHR11365">
    <property type="entry name" value="5-OXOPROLINASE RELATED"/>
    <property type="match status" value="1"/>
</dbReference>
<sequence length="691" mass="72951">MTANGTDDGRDEDATHAGKRVGVDVGGTFTDVVLVTADSLVTAKVSSTEPQHEGVLSGIRKACNRAGIAPDEIESFVHATTVSVNALLERDGAETALVTTAGFRDVLEIGRQTRPHLYDLSAEKTPPLVPRHRRFELDERSTVDGVDTPVDLDALDELVETLSDVDSVAVSFLHAYRHPANEAEVAATLRERLDVPVSASSEVLPTFREYERTSTTVVDAYLRPAIDSYLGELVAGATEIGLPEPQVMQSNGGIADPDHIRERAVTTVLSGPAAGVVGASASADGVLDTTGVEGIVTFDMGGTSSDVGVVRERDIARTTDVTVAGQPIGTPMVDIETVGSGGGSIAWVDEGGALRVGPESAGADPGPVCYGNGGDRPTVTDANVVLGYIGAGTEFGGEVAMDEAAAREALADLAEEAGLSSAVEAAEGVYRVANATMTRAIRSVTIERGHDPRTFALVAFGGAGPMHAAALAEQLDIDRVVFPLAGGVLSAYGLLAADEKYDAVRTRRVELAEADPETIVGIYEELIDEVESNVTAEEAPVIERTAALRYRGQSFELDVDVDVDERFDPATVRERFTAAHRQAYGYAMDDPVELVTLRVTGTVENEPPRTQYRPHTTESAESKDQPTTRSVVFDGEEQRATVSGRTELEPGTTIDGPAILEGEESTTVIPPTWTGTVRGDGAVVCTRGDRR</sequence>
<dbReference type="GO" id="GO:0006749">
    <property type="term" value="P:glutathione metabolic process"/>
    <property type="evidence" value="ECO:0007669"/>
    <property type="project" value="TreeGrafter"/>
</dbReference>
<gene>
    <name evidence="5" type="primary">hyuA</name>
    <name evidence="5" type="ORF">AArcS_0497</name>
</gene>
<evidence type="ECO:0000259" key="3">
    <source>
        <dbReference type="Pfam" id="PF05378"/>
    </source>
</evidence>
<dbReference type="InterPro" id="IPR045079">
    <property type="entry name" value="Oxoprolinase-like"/>
</dbReference>
<evidence type="ECO:0000313" key="6">
    <source>
        <dbReference type="Proteomes" id="UP000663586"/>
    </source>
</evidence>
<dbReference type="InterPro" id="IPR002821">
    <property type="entry name" value="Hydantoinase_A"/>
</dbReference>
<dbReference type="KEGG" id="hara:AArcS_0497"/>
<feature type="domain" description="Hydantoinase A/oxoprolinase" evidence="2">
    <location>
        <begin position="212"/>
        <end position="500"/>
    </location>
</feature>
<dbReference type="GO" id="GO:0017168">
    <property type="term" value="F:5-oxoprolinase (ATP-hydrolyzing) activity"/>
    <property type="evidence" value="ECO:0007669"/>
    <property type="project" value="TreeGrafter"/>
</dbReference>
<evidence type="ECO:0000256" key="1">
    <source>
        <dbReference type="SAM" id="MobiDB-lite"/>
    </source>
</evidence>